<name>J0Q8J7_9HYPH</name>
<evidence type="ECO:0000256" key="2">
    <source>
        <dbReference type="ARBA" id="ARBA00006555"/>
    </source>
</evidence>
<dbReference type="InterPro" id="IPR037682">
    <property type="entry name" value="TonB_C"/>
</dbReference>
<evidence type="ECO:0000256" key="9">
    <source>
        <dbReference type="ARBA" id="ARBA00023136"/>
    </source>
</evidence>
<keyword evidence="8 10" id="KW-1133">Transmembrane helix</keyword>
<dbReference type="PROSITE" id="PS52015">
    <property type="entry name" value="TONB_CTD"/>
    <property type="match status" value="1"/>
</dbReference>
<dbReference type="AlphaFoldDB" id="J0Q8J7"/>
<keyword evidence="4" id="KW-1003">Cell membrane</keyword>
<evidence type="ECO:0000256" key="8">
    <source>
        <dbReference type="ARBA" id="ARBA00022989"/>
    </source>
</evidence>
<evidence type="ECO:0000256" key="10">
    <source>
        <dbReference type="SAM" id="Phobius"/>
    </source>
</evidence>
<protein>
    <submittedName>
        <fullName evidence="12">TonB family domain-containing protein</fullName>
    </submittedName>
</protein>
<evidence type="ECO:0000256" key="1">
    <source>
        <dbReference type="ARBA" id="ARBA00004383"/>
    </source>
</evidence>
<keyword evidence="3" id="KW-0813">Transport</keyword>
<comment type="subcellular location">
    <subcellularLocation>
        <location evidence="1">Cell inner membrane</location>
        <topology evidence="1">Single-pass membrane protein</topology>
        <orientation evidence="1">Periplasmic side</orientation>
    </subcellularLocation>
</comment>
<keyword evidence="7" id="KW-0653">Protein transport</keyword>
<evidence type="ECO:0000256" key="4">
    <source>
        <dbReference type="ARBA" id="ARBA00022475"/>
    </source>
</evidence>
<evidence type="ECO:0000256" key="5">
    <source>
        <dbReference type="ARBA" id="ARBA00022519"/>
    </source>
</evidence>
<evidence type="ECO:0000259" key="11">
    <source>
        <dbReference type="PROSITE" id="PS52015"/>
    </source>
</evidence>
<dbReference type="PANTHER" id="PTHR33446">
    <property type="entry name" value="PROTEIN TONB-RELATED"/>
    <property type="match status" value="1"/>
</dbReference>
<dbReference type="NCBIfam" id="TIGR01352">
    <property type="entry name" value="tonB_Cterm"/>
    <property type="match status" value="1"/>
</dbReference>
<feature type="transmembrane region" description="Helical" evidence="10">
    <location>
        <begin position="26"/>
        <end position="49"/>
    </location>
</feature>
<organism evidence="12 13">
    <name type="scientific">Candidatus Bartonella washoeensis Sb944nv</name>
    <dbReference type="NCBI Taxonomy" id="1094563"/>
    <lineage>
        <taxon>Bacteria</taxon>
        <taxon>Pseudomonadati</taxon>
        <taxon>Pseudomonadota</taxon>
        <taxon>Alphaproteobacteria</taxon>
        <taxon>Hyphomicrobiales</taxon>
        <taxon>Bartonellaceae</taxon>
        <taxon>Bartonella</taxon>
    </lineage>
</organism>
<gene>
    <name evidence="12" type="ORF">MCQ_00284</name>
</gene>
<evidence type="ECO:0000256" key="6">
    <source>
        <dbReference type="ARBA" id="ARBA00022692"/>
    </source>
</evidence>
<evidence type="ECO:0000313" key="13">
    <source>
        <dbReference type="Proteomes" id="UP000008947"/>
    </source>
</evidence>
<dbReference type="EMBL" id="AILU01000003">
    <property type="protein sequence ID" value="EJF81586.1"/>
    <property type="molecule type" value="Genomic_DNA"/>
</dbReference>
<comment type="similarity">
    <text evidence="2">Belongs to the TonB family.</text>
</comment>
<keyword evidence="13" id="KW-1185">Reference proteome</keyword>
<keyword evidence="9 10" id="KW-0472">Membrane</keyword>
<accession>J0Q8J7</accession>
<dbReference type="GO" id="GO:0015031">
    <property type="term" value="P:protein transport"/>
    <property type="evidence" value="ECO:0007669"/>
    <property type="project" value="UniProtKB-KW"/>
</dbReference>
<comment type="caution">
    <text evidence="12">The sequence shown here is derived from an EMBL/GenBank/DDBJ whole genome shotgun (WGS) entry which is preliminary data.</text>
</comment>
<dbReference type="InterPro" id="IPR051045">
    <property type="entry name" value="TonB-dependent_transducer"/>
</dbReference>
<dbReference type="HOGENOM" id="CLU_1056293_0_0_5"/>
<dbReference type="SUPFAM" id="SSF74653">
    <property type="entry name" value="TolA/TonB C-terminal domain"/>
    <property type="match status" value="1"/>
</dbReference>
<feature type="domain" description="TonB C-terminal" evidence="11">
    <location>
        <begin position="189"/>
        <end position="276"/>
    </location>
</feature>
<evidence type="ECO:0000256" key="7">
    <source>
        <dbReference type="ARBA" id="ARBA00022927"/>
    </source>
</evidence>
<reference evidence="12 13" key="1">
    <citation type="submission" date="2012-03" db="EMBL/GenBank/DDBJ databases">
        <title>The Genome Sequence of Bartonella washoensis Sb944nv.</title>
        <authorList>
            <consortium name="The Broad Institute Genome Sequencing Platform"/>
            <consortium name="The Broad Institute Genome Sequencing Center for Infectious Disease"/>
            <person name="Feldgarden M."/>
            <person name="Kirby J."/>
            <person name="Kosoy M."/>
            <person name="Birtles R."/>
            <person name="Probert W.S."/>
            <person name="Chiaraviglio L."/>
            <person name="Young S.K."/>
            <person name="Zeng Q."/>
            <person name="Gargeya S."/>
            <person name="Fitzgerald M."/>
            <person name="Haas B."/>
            <person name="Abouelleil A."/>
            <person name="Alvarado L."/>
            <person name="Arachchi H.M."/>
            <person name="Berlin A."/>
            <person name="Chapman S.B."/>
            <person name="Gearin G."/>
            <person name="Goldberg J."/>
            <person name="Griggs A."/>
            <person name="Gujja S."/>
            <person name="Hansen M."/>
            <person name="Heiman D."/>
            <person name="Howarth C."/>
            <person name="Larimer J."/>
            <person name="Lui A."/>
            <person name="MacDonald P.J.P."/>
            <person name="McCowen C."/>
            <person name="Montmayeur A."/>
            <person name="Murphy C."/>
            <person name="Neiman D."/>
            <person name="Pearson M."/>
            <person name="Priest M."/>
            <person name="Roberts A."/>
            <person name="Saif S."/>
            <person name="Shea T."/>
            <person name="Sisk P."/>
            <person name="Stolte C."/>
            <person name="Sykes S."/>
            <person name="Wortman J."/>
            <person name="Nusbaum C."/>
            <person name="Birren B."/>
        </authorList>
    </citation>
    <scope>NUCLEOTIDE SEQUENCE [LARGE SCALE GENOMIC DNA]</scope>
    <source>
        <strain evidence="12 13">Sb944nv</strain>
    </source>
</reference>
<dbReference type="Pfam" id="PF13103">
    <property type="entry name" value="TonB_2"/>
    <property type="match status" value="1"/>
</dbReference>
<evidence type="ECO:0000256" key="3">
    <source>
        <dbReference type="ARBA" id="ARBA00022448"/>
    </source>
</evidence>
<dbReference type="Gene3D" id="3.30.1150.10">
    <property type="match status" value="1"/>
</dbReference>
<keyword evidence="6 10" id="KW-0812">Transmembrane</keyword>
<keyword evidence="5" id="KW-0997">Cell inner membrane</keyword>
<dbReference type="PATRIC" id="fig|1094563.3.peg.307"/>
<sequence length="276" mass="30917">MKLHTSIKLRITVEETMNFANTRRLLILWIGAFVGAFFLHIVLGAQFYFQSIGVSNGVRSSAMMLAFAQETVYSDIDLDFSDIETDLSNVRTEPEILQPDFSEQESEILETVDEVQPKEFEHIVEKDDFTVQKPLEEALPQKVEHKALVKKTIPMPKAVVKRAVVKAKHSSTTGQRGNAAALEDALLMQWLAKVQAQLERQKEYVVGQRTSRAKGVVKLEFRIHEQGGIFSSRVVVSAGDPELDRLAMAALQRVGNFPPPPASKVNKIIRVSLIFS</sequence>
<dbReference type="eggNOG" id="COG0810">
    <property type="taxonomic scope" value="Bacteria"/>
</dbReference>
<dbReference type="Proteomes" id="UP000008947">
    <property type="component" value="Unassembled WGS sequence"/>
</dbReference>
<dbReference type="InterPro" id="IPR006260">
    <property type="entry name" value="TonB/TolA_C"/>
</dbReference>
<dbReference type="GO" id="GO:0005886">
    <property type="term" value="C:plasma membrane"/>
    <property type="evidence" value="ECO:0007669"/>
    <property type="project" value="UniProtKB-SubCell"/>
</dbReference>
<proteinExistence type="inferred from homology"/>
<dbReference type="GO" id="GO:0055085">
    <property type="term" value="P:transmembrane transport"/>
    <property type="evidence" value="ECO:0007669"/>
    <property type="project" value="InterPro"/>
</dbReference>
<evidence type="ECO:0000313" key="12">
    <source>
        <dbReference type="EMBL" id="EJF81586.1"/>
    </source>
</evidence>